<dbReference type="EMBL" id="NAJO01000027">
    <property type="protein sequence ID" value="OQO02544.1"/>
    <property type="molecule type" value="Genomic_DNA"/>
</dbReference>
<comment type="caution">
    <text evidence="1">The sequence shown here is derived from an EMBL/GenBank/DDBJ whole genome shotgun (WGS) entry which is preliminary data.</text>
</comment>
<reference evidence="2" key="1">
    <citation type="submission" date="2017-03" db="EMBL/GenBank/DDBJ databases">
        <title>Genomes of endolithic fungi from Antarctica.</title>
        <authorList>
            <person name="Coleine C."/>
            <person name="Masonjones S."/>
            <person name="Stajich J.E."/>
        </authorList>
    </citation>
    <scope>NUCLEOTIDE SEQUENCE [LARGE SCALE GENOMIC DNA]</scope>
    <source>
        <strain evidence="2">CCFEE 5527</strain>
    </source>
</reference>
<dbReference type="STRING" id="1507870.A0A1V8SU25"/>
<dbReference type="Gene3D" id="1.20.120.1630">
    <property type="match status" value="1"/>
</dbReference>
<protein>
    <recommendedName>
        <fullName evidence="3">Steroid 5-alpha reductase C-terminal domain-containing protein</fullName>
    </recommendedName>
</protein>
<dbReference type="Proteomes" id="UP000192596">
    <property type="component" value="Unassembled WGS sequence"/>
</dbReference>
<dbReference type="OrthoDB" id="67965at2759"/>
<gene>
    <name evidence="1" type="ORF">B0A48_12071</name>
</gene>
<accession>A0A1V8SU25</accession>
<evidence type="ECO:0000313" key="2">
    <source>
        <dbReference type="Proteomes" id="UP000192596"/>
    </source>
</evidence>
<dbReference type="InterPro" id="IPR010721">
    <property type="entry name" value="UstE-like"/>
</dbReference>
<evidence type="ECO:0008006" key="3">
    <source>
        <dbReference type="Google" id="ProtNLM"/>
    </source>
</evidence>
<proteinExistence type="predicted"/>
<dbReference type="InParanoid" id="A0A1V8SU25"/>
<keyword evidence="2" id="KW-1185">Reference proteome</keyword>
<evidence type="ECO:0000313" key="1">
    <source>
        <dbReference type="EMBL" id="OQO02544.1"/>
    </source>
</evidence>
<name>A0A1V8SU25_9PEZI</name>
<sequence>MASNTSKSNYEPPKWFWDSRKKGPSSAGTFLFVALRAIDLPFQYWLLSSGAGSRLLKTIGLSSPTASAPLPTTGVLGQISSATGLSPYHALIIVLATGSAAKQIYWKLEICDTVMPPGFSVGVAAYNTMLNSLNTLFSLSSLSQDPSALLSQPLSLSSVPPTLAVGIPLYAVGLFWEWYSEIQRKAFKIDPSNKGKPYSDGLFGLARNINYGGYTLWRTGYSLISAGWAWGAVQGAFLAGDFTQRGIPSLDAYCEKRYGAQWDEVRRKVPYRLIPYIY</sequence>
<organism evidence="1 2">
    <name type="scientific">Cryoendolithus antarcticus</name>
    <dbReference type="NCBI Taxonomy" id="1507870"/>
    <lineage>
        <taxon>Eukaryota</taxon>
        <taxon>Fungi</taxon>
        <taxon>Dikarya</taxon>
        <taxon>Ascomycota</taxon>
        <taxon>Pezizomycotina</taxon>
        <taxon>Dothideomycetes</taxon>
        <taxon>Dothideomycetidae</taxon>
        <taxon>Cladosporiales</taxon>
        <taxon>Cladosporiaceae</taxon>
        <taxon>Cryoendolithus</taxon>
    </lineage>
</organism>
<dbReference type="AlphaFoldDB" id="A0A1V8SU25"/>
<dbReference type="Pfam" id="PF06966">
    <property type="entry name" value="DUF1295"/>
    <property type="match status" value="1"/>
</dbReference>